<protein>
    <submittedName>
        <fullName evidence="2">Uncharacterized protein</fullName>
    </submittedName>
</protein>
<feature type="transmembrane region" description="Helical" evidence="1">
    <location>
        <begin position="54"/>
        <end position="71"/>
    </location>
</feature>
<comment type="caution">
    <text evidence="2">The sequence shown here is derived from an EMBL/GenBank/DDBJ whole genome shotgun (WGS) entry which is preliminary data.</text>
</comment>
<dbReference type="STRING" id="1116472.MGMO_7c00240"/>
<dbReference type="AlphaFoldDB" id="V5BL10"/>
<gene>
    <name evidence="2" type="ORF">MGMO_7c00240</name>
</gene>
<proteinExistence type="predicted"/>
<keyword evidence="3" id="KW-1185">Reference proteome</keyword>
<dbReference type="eggNOG" id="ENOG502ZVNU">
    <property type="taxonomic scope" value="Bacteria"/>
</dbReference>
<dbReference type="EMBL" id="AYLO01000007">
    <property type="protein sequence ID" value="ESS74005.1"/>
    <property type="molecule type" value="Genomic_DNA"/>
</dbReference>
<feature type="transmembrane region" description="Helical" evidence="1">
    <location>
        <begin position="30"/>
        <end position="47"/>
    </location>
</feature>
<evidence type="ECO:0000313" key="2">
    <source>
        <dbReference type="EMBL" id="ESS74005.1"/>
    </source>
</evidence>
<feature type="transmembrane region" description="Helical" evidence="1">
    <location>
        <begin position="145"/>
        <end position="163"/>
    </location>
</feature>
<evidence type="ECO:0000313" key="3">
    <source>
        <dbReference type="Proteomes" id="UP000017842"/>
    </source>
</evidence>
<keyword evidence="1" id="KW-0472">Membrane</keyword>
<name>V5BL10_9GAMM</name>
<keyword evidence="1" id="KW-0812">Transmembrane</keyword>
<reference evidence="2 3" key="1">
    <citation type="journal article" date="2013" name="Genome Announc.">
        <title>Draft Genome Sequence of the Methanotrophic Gammaproteobacterium Methyloglobulus morosus DSM 22980 Strain KoM1.</title>
        <authorList>
            <person name="Poehlein A."/>
            <person name="Deutzmann J.S."/>
            <person name="Daniel R."/>
            <person name="Simeonova D.D."/>
        </authorList>
    </citation>
    <scope>NUCLEOTIDE SEQUENCE [LARGE SCALE GENOMIC DNA]</scope>
    <source>
        <strain evidence="2 3">KoM1</strain>
    </source>
</reference>
<organism evidence="2 3">
    <name type="scientific">Methyloglobulus morosus KoM1</name>
    <dbReference type="NCBI Taxonomy" id="1116472"/>
    <lineage>
        <taxon>Bacteria</taxon>
        <taxon>Pseudomonadati</taxon>
        <taxon>Pseudomonadota</taxon>
        <taxon>Gammaproteobacteria</taxon>
        <taxon>Methylococcales</taxon>
        <taxon>Methylococcaceae</taxon>
        <taxon>Methyloglobulus</taxon>
    </lineage>
</organism>
<feature type="transmembrane region" description="Helical" evidence="1">
    <location>
        <begin position="122"/>
        <end position="139"/>
    </location>
</feature>
<evidence type="ECO:0000256" key="1">
    <source>
        <dbReference type="SAM" id="Phobius"/>
    </source>
</evidence>
<feature type="transmembrane region" description="Helical" evidence="1">
    <location>
        <begin position="83"/>
        <end position="101"/>
    </location>
</feature>
<dbReference type="OrthoDB" id="5568184at2"/>
<sequence>MPFFVALCLLLAIIVQTGSPLQAILVSPIFIYVGLAIAIAIIIGIFFKRLPEKTGYDLFACSALFVWFAYWKPLFVTDSPIFFFFPVYFALIVAFADLFFIGQRHKIDQDSRQRMQTIVNSGVIQPWFVMACVLVTLYFENRFIQFPTFMTLLTIRYALSGCLKSD</sequence>
<dbReference type="RefSeq" id="WP_023493077.1">
    <property type="nucleotide sequence ID" value="NZ_AYLO01000007.1"/>
</dbReference>
<accession>V5BL10</accession>
<keyword evidence="1" id="KW-1133">Transmembrane helix</keyword>
<dbReference type="Proteomes" id="UP000017842">
    <property type="component" value="Unassembled WGS sequence"/>
</dbReference>